<dbReference type="GO" id="GO:0008270">
    <property type="term" value="F:zinc ion binding"/>
    <property type="evidence" value="ECO:0007669"/>
    <property type="project" value="InterPro"/>
</dbReference>
<dbReference type="PANTHER" id="PTHR47171">
    <property type="entry name" value="FARA-RELATED"/>
    <property type="match status" value="1"/>
</dbReference>
<protein>
    <recommendedName>
        <fullName evidence="7">Xylanolytic transcriptional activator regulatory domain-containing protein</fullName>
    </recommendedName>
</protein>
<dbReference type="Proteomes" id="UP000288859">
    <property type="component" value="Unassembled WGS sequence"/>
</dbReference>
<organism evidence="8 9">
    <name type="scientific">Exophiala mesophila</name>
    <name type="common">Black yeast-like fungus</name>
    <dbReference type="NCBI Taxonomy" id="212818"/>
    <lineage>
        <taxon>Eukaryota</taxon>
        <taxon>Fungi</taxon>
        <taxon>Dikarya</taxon>
        <taxon>Ascomycota</taxon>
        <taxon>Pezizomycotina</taxon>
        <taxon>Eurotiomycetes</taxon>
        <taxon>Chaetothyriomycetidae</taxon>
        <taxon>Chaetothyriales</taxon>
        <taxon>Herpotrichiellaceae</taxon>
        <taxon>Exophiala</taxon>
    </lineage>
</organism>
<evidence type="ECO:0000313" key="8">
    <source>
        <dbReference type="EMBL" id="RVX66322.1"/>
    </source>
</evidence>
<reference evidence="8 9" key="1">
    <citation type="submission" date="2017-03" db="EMBL/GenBank/DDBJ databases">
        <title>Genomes of endolithic fungi from Antarctica.</title>
        <authorList>
            <person name="Coleine C."/>
            <person name="Masonjones S."/>
            <person name="Stajich J.E."/>
        </authorList>
    </citation>
    <scope>NUCLEOTIDE SEQUENCE [LARGE SCALE GENOMIC DNA]</scope>
    <source>
        <strain evidence="8 9">CCFEE 6314</strain>
    </source>
</reference>
<keyword evidence="4" id="KW-0804">Transcription</keyword>
<evidence type="ECO:0000313" key="9">
    <source>
        <dbReference type="Proteomes" id="UP000288859"/>
    </source>
</evidence>
<gene>
    <name evidence="8" type="ORF">B0A52_09753</name>
</gene>
<evidence type="ECO:0000256" key="5">
    <source>
        <dbReference type="ARBA" id="ARBA00023242"/>
    </source>
</evidence>
<accession>A0A438MSZ2</accession>
<sequence>MTARIAVQEASLAEKARHVDTNGEPAIYSPSHDEPTDVYALDAGTISTLVENQGQVANHNTNNQSVGTSPDIVIPPAMPHLRSAGLYSRHTPLINSNSTTLESPNQGRTERASIVSNDASQNWRASEASPTRYVVDPGFIRVYGPEHDDDARNQAMLARKVPNLLDVSQPYLQQSFAETYFEYCYTWCPVLDKGTWEEELLQSPLLDNALALLGSHVKPPMIPHAGTESYYDRARRRFYDDEEPDLITSLKAVLLFYWWSPRPPSLVHRHSSWWWTSVVIRHAQQANWHRETEAELANPTPAVRTRRKIWWTAFARERLTAICQAKPCIIDPEDCNIPAPTLDDFPDLQDKTKAEVFIQWIKLCSIIGKTSKYLWTTSNSSSASFPVHVGKELIDWVRSLPPHLQLPIGSSHTTNYNRDVHLLHLPYLTLIIVLYLKRSSTQSLPQALPPATLAATCITRILKDVLVRSESRYLMAITCWYSGMAFIALLQASRNQSLKLGAEADLDVLDLTVKQLKTMWGTANMIESGFERLRASTGSQRSATDADSLGTGEVGRDGLPELQTGSDEAVMHDDIDWMNYFPFVTADTSAVAERILAQQSVDLFPFDDFGDNSMLQFQDLFEGIENWTDPKLFL</sequence>
<dbReference type="OrthoDB" id="39175at2759"/>
<keyword evidence="2" id="KW-0805">Transcription regulation</keyword>
<dbReference type="EMBL" id="NAJM01000064">
    <property type="protein sequence ID" value="RVX66322.1"/>
    <property type="molecule type" value="Genomic_DNA"/>
</dbReference>
<feature type="compositionally biased region" description="Polar residues" evidence="6">
    <location>
        <begin position="536"/>
        <end position="545"/>
    </location>
</feature>
<dbReference type="VEuPathDB" id="FungiDB:PV10_09148"/>
<comment type="caution">
    <text evidence="8">The sequence shown here is derived from an EMBL/GenBank/DDBJ whole genome shotgun (WGS) entry which is preliminary data.</text>
</comment>
<dbReference type="InterPro" id="IPR052073">
    <property type="entry name" value="Amide_Lactam_Regulators"/>
</dbReference>
<keyword evidence="5" id="KW-0539">Nucleus</keyword>
<evidence type="ECO:0000256" key="4">
    <source>
        <dbReference type="ARBA" id="ARBA00023163"/>
    </source>
</evidence>
<feature type="domain" description="Xylanolytic transcriptional activator regulatory" evidence="7">
    <location>
        <begin position="272"/>
        <end position="346"/>
    </location>
</feature>
<feature type="region of interest" description="Disordered" evidence="6">
    <location>
        <begin position="536"/>
        <end position="563"/>
    </location>
</feature>
<evidence type="ECO:0000256" key="3">
    <source>
        <dbReference type="ARBA" id="ARBA00023125"/>
    </source>
</evidence>
<proteinExistence type="predicted"/>
<name>A0A438MSZ2_EXOME</name>
<evidence type="ECO:0000259" key="7">
    <source>
        <dbReference type="SMART" id="SM00906"/>
    </source>
</evidence>
<keyword evidence="3" id="KW-0238">DNA-binding</keyword>
<keyword evidence="1" id="KW-0862">Zinc</keyword>
<evidence type="ECO:0000256" key="2">
    <source>
        <dbReference type="ARBA" id="ARBA00023015"/>
    </source>
</evidence>
<evidence type="ECO:0000256" key="6">
    <source>
        <dbReference type="SAM" id="MobiDB-lite"/>
    </source>
</evidence>
<dbReference type="PANTHER" id="PTHR47171:SF5">
    <property type="entry name" value="ZN(II)2CYS6 TRANSCRIPTION FACTOR (EUROFUNG)"/>
    <property type="match status" value="1"/>
</dbReference>
<dbReference type="Pfam" id="PF04082">
    <property type="entry name" value="Fungal_trans"/>
    <property type="match status" value="1"/>
</dbReference>
<dbReference type="GO" id="GO:0003677">
    <property type="term" value="F:DNA binding"/>
    <property type="evidence" value="ECO:0007669"/>
    <property type="project" value="UniProtKB-KW"/>
</dbReference>
<evidence type="ECO:0000256" key="1">
    <source>
        <dbReference type="ARBA" id="ARBA00022833"/>
    </source>
</evidence>
<dbReference type="AlphaFoldDB" id="A0A438MSZ2"/>
<dbReference type="InterPro" id="IPR007219">
    <property type="entry name" value="XnlR_reg_dom"/>
</dbReference>
<dbReference type="CDD" id="cd12148">
    <property type="entry name" value="fungal_TF_MHR"/>
    <property type="match status" value="1"/>
</dbReference>
<dbReference type="GO" id="GO:0006351">
    <property type="term" value="P:DNA-templated transcription"/>
    <property type="evidence" value="ECO:0007669"/>
    <property type="project" value="InterPro"/>
</dbReference>
<dbReference type="SMART" id="SM00906">
    <property type="entry name" value="Fungal_trans"/>
    <property type="match status" value="1"/>
</dbReference>